<dbReference type="PANTHER" id="PTHR43537">
    <property type="entry name" value="TRANSCRIPTIONAL REGULATOR, GNTR FAMILY"/>
    <property type="match status" value="1"/>
</dbReference>
<dbReference type="RefSeq" id="WP_114096126.1">
    <property type="nucleotide sequence ID" value="NZ_JPWI01000001.1"/>
</dbReference>
<evidence type="ECO:0000259" key="4">
    <source>
        <dbReference type="PROSITE" id="PS50949"/>
    </source>
</evidence>
<dbReference type="InterPro" id="IPR011711">
    <property type="entry name" value="GntR_C"/>
</dbReference>
<dbReference type="AlphaFoldDB" id="A0A367X5S1"/>
<dbReference type="CDD" id="cd07377">
    <property type="entry name" value="WHTH_GntR"/>
    <property type="match status" value="1"/>
</dbReference>
<evidence type="ECO:0000256" key="3">
    <source>
        <dbReference type="ARBA" id="ARBA00023163"/>
    </source>
</evidence>
<reference evidence="5 6" key="1">
    <citation type="submission" date="2014-07" db="EMBL/GenBank/DDBJ databases">
        <title>Draft genome sequence of Thalassospira profundimaris PR54-5.</title>
        <authorList>
            <person name="Lai Q."/>
            <person name="Shao Z."/>
        </authorList>
    </citation>
    <scope>NUCLEOTIDE SEQUENCE [LARGE SCALE GENOMIC DNA]</scope>
    <source>
        <strain evidence="5 6">PR54-5</strain>
    </source>
</reference>
<keyword evidence="1" id="KW-0805">Transcription regulation</keyword>
<keyword evidence="2" id="KW-0238">DNA-binding</keyword>
<organism evidence="5 6">
    <name type="scientific">Thalassospira profundimaris</name>
    <dbReference type="NCBI Taxonomy" id="502049"/>
    <lineage>
        <taxon>Bacteria</taxon>
        <taxon>Pseudomonadati</taxon>
        <taxon>Pseudomonadota</taxon>
        <taxon>Alphaproteobacteria</taxon>
        <taxon>Rhodospirillales</taxon>
        <taxon>Thalassospiraceae</taxon>
        <taxon>Thalassospira</taxon>
    </lineage>
</organism>
<dbReference type="SUPFAM" id="SSF46785">
    <property type="entry name" value="Winged helix' DNA-binding domain"/>
    <property type="match status" value="1"/>
</dbReference>
<keyword evidence="3" id="KW-0804">Transcription</keyword>
<name>A0A367X5S1_9PROT</name>
<dbReference type="PANTHER" id="PTHR43537:SF20">
    <property type="entry name" value="HTH-TYPE TRANSCRIPTIONAL REPRESSOR GLAR"/>
    <property type="match status" value="1"/>
</dbReference>
<evidence type="ECO:0000256" key="2">
    <source>
        <dbReference type="ARBA" id="ARBA00023125"/>
    </source>
</evidence>
<gene>
    <name evidence="5" type="ORF">TH30_00320</name>
</gene>
<sequence length="219" mass="25179">MSSSSSTVAETVYNEIRDDILYGELQPGVKLKLEALRERYSVGVNTLREVLNRLVASGFVFVEGQKGFRVVETSPSNFKELTAMRLLLERDGLTASMKNGDVEWEARVAAAHHKLSAIEKKMMVEDSREMTVRWSQYDREFHQALISACGSDLHLRLHREIFDQFRRYVVIELKTHGFRGQEIIDEHRALCELALARDAEAAIARLTDHIETYRHRSQD</sequence>
<dbReference type="GO" id="GO:0003700">
    <property type="term" value="F:DNA-binding transcription factor activity"/>
    <property type="evidence" value="ECO:0007669"/>
    <property type="project" value="InterPro"/>
</dbReference>
<dbReference type="GO" id="GO:0003677">
    <property type="term" value="F:DNA binding"/>
    <property type="evidence" value="ECO:0007669"/>
    <property type="project" value="UniProtKB-KW"/>
</dbReference>
<protein>
    <submittedName>
        <fullName evidence="5">GntR family transcriptional regulator</fullName>
    </submittedName>
</protein>
<dbReference type="PROSITE" id="PS50949">
    <property type="entry name" value="HTH_GNTR"/>
    <property type="match status" value="1"/>
</dbReference>
<dbReference type="Proteomes" id="UP000252255">
    <property type="component" value="Unassembled WGS sequence"/>
</dbReference>
<comment type="caution">
    <text evidence="5">The sequence shown here is derived from an EMBL/GenBank/DDBJ whole genome shotgun (WGS) entry which is preliminary data.</text>
</comment>
<dbReference type="Gene3D" id="1.20.120.530">
    <property type="entry name" value="GntR ligand-binding domain-like"/>
    <property type="match status" value="1"/>
</dbReference>
<dbReference type="Gene3D" id="1.10.10.10">
    <property type="entry name" value="Winged helix-like DNA-binding domain superfamily/Winged helix DNA-binding domain"/>
    <property type="match status" value="1"/>
</dbReference>
<dbReference type="InterPro" id="IPR036390">
    <property type="entry name" value="WH_DNA-bd_sf"/>
</dbReference>
<evidence type="ECO:0000313" key="5">
    <source>
        <dbReference type="EMBL" id="RCK48819.1"/>
    </source>
</evidence>
<dbReference type="InterPro" id="IPR036388">
    <property type="entry name" value="WH-like_DNA-bd_sf"/>
</dbReference>
<accession>A0A367X5S1</accession>
<evidence type="ECO:0000313" key="6">
    <source>
        <dbReference type="Proteomes" id="UP000252255"/>
    </source>
</evidence>
<dbReference type="Pfam" id="PF00392">
    <property type="entry name" value="GntR"/>
    <property type="match status" value="1"/>
</dbReference>
<dbReference type="OrthoDB" id="8638122at2"/>
<dbReference type="EMBL" id="JPWI01000001">
    <property type="protein sequence ID" value="RCK48819.1"/>
    <property type="molecule type" value="Genomic_DNA"/>
</dbReference>
<feature type="domain" description="HTH gntR-type" evidence="4">
    <location>
        <begin position="6"/>
        <end position="73"/>
    </location>
</feature>
<dbReference type="InterPro" id="IPR008920">
    <property type="entry name" value="TF_FadR/GntR_C"/>
</dbReference>
<dbReference type="SUPFAM" id="SSF48008">
    <property type="entry name" value="GntR ligand-binding domain-like"/>
    <property type="match status" value="1"/>
</dbReference>
<dbReference type="SMART" id="SM00345">
    <property type="entry name" value="HTH_GNTR"/>
    <property type="match status" value="1"/>
</dbReference>
<dbReference type="SMART" id="SM00895">
    <property type="entry name" value="FCD"/>
    <property type="match status" value="1"/>
</dbReference>
<dbReference type="InterPro" id="IPR000524">
    <property type="entry name" value="Tscrpt_reg_HTH_GntR"/>
</dbReference>
<evidence type="ECO:0000256" key="1">
    <source>
        <dbReference type="ARBA" id="ARBA00023015"/>
    </source>
</evidence>
<dbReference type="Pfam" id="PF07729">
    <property type="entry name" value="FCD"/>
    <property type="match status" value="1"/>
</dbReference>
<proteinExistence type="predicted"/>